<evidence type="ECO:0000313" key="11">
    <source>
        <dbReference type="EMBL" id="PNF25929.1"/>
    </source>
</evidence>
<gene>
    <name evidence="11" type="ORF">B7P43_G10033</name>
</gene>
<dbReference type="SMART" id="SM00320">
    <property type="entry name" value="WD40"/>
    <property type="match status" value="3"/>
</dbReference>
<keyword evidence="8" id="KW-0505">Motor protein</keyword>
<keyword evidence="10" id="KW-0966">Cell projection</keyword>
<evidence type="ECO:0008006" key="13">
    <source>
        <dbReference type="Google" id="ProtNLM"/>
    </source>
</evidence>
<keyword evidence="12" id="KW-1185">Reference proteome</keyword>
<dbReference type="GO" id="GO:0036158">
    <property type="term" value="P:outer dynein arm assembly"/>
    <property type="evidence" value="ECO:0007669"/>
    <property type="project" value="TreeGrafter"/>
</dbReference>
<dbReference type="Pfam" id="PF00400">
    <property type="entry name" value="WD40"/>
    <property type="match status" value="2"/>
</dbReference>
<dbReference type="GO" id="GO:0003341">
    <property type="term" value="P:cilium movement"/>
    <property type="evidence" value="ECO:0007669"/>
    <property type="project" value="TreeGrafter"/>
</dbReference>
<evidence type="ECO:0000256" key="5">
    <source>
        <dbReference type="ARBA" id="ARBA00022701"/>
    </source>
</evidence>
<dbReference type="GO" id="GO:0005874">
    <property type="term" value="C:microtubule"/>
    <property type="evidence" value="ECO:0007669"/>
    <property type="project" value="UniProtKB-KW"/>
</dbReference>
<evidence type="ECO:0000256" key="7">
    <source>
        <dbReference type="ARBA" id="ARBA00023017"/>
    </source>
</evidence>
<evidence type="ECO:0000256" key="6">
    <source>
        <dbReference type="ARBA" id="ARBA00022737"/>
    </source>
</evidence>
<dbReference type="Proteomes" id="UP000235965">
    <property type="component" value="Unassembled WGS sequence"/>
</dbReference>
<evidence type="ECO:0000256" key="3">
    <source>
        <dbReference type="ARBA" id="ARBA00022490"/>
    </source>
</evidence>
<dbReference type="PANTHER" id="PTHR12442">
    <property type="entry name" value="DYNEIN INTERMEDIATE CHAIN"/>
    <property type="match status" value="1"/>
</dbReference>
<dbReference type="Gene3D" id="2.130.10.10">
    <property type="entry name" value="YVTN repeat-like/Quinoprotein amine dehydrogenase"/>
    <property type="match status" value="2"/>
</dbReference>
<dbReference type="GO" id="GO:0045504">
    <property type="term" value="F:dynein heavy chain binding"/>
    <property type="evidence" value="ECO:0007669"/>
    <property type="project" value="TreeGrafter"/>
</dbReference>
<protein>
    <recommendedName>
        <fullName evidence="13">Dynein intermediate chain 2, ciliary</fullName>
    </recommendedName>
</protein>
<comment type="subcellular location">
    <subcellularLocation>
        <location evidence="1">Cytoplasm</location>
        <location evidence="1">Cytoskeleton</location>
        <location evidence="1">Cilium axoneme</location>
    </subcellularLocation>
</comment>
<dbReference type="GO" id="GO:0045503">
    <property type="term" value="F:dynein light chain binding"/>
    <property type="evidence" value="ECO:0007669"/>
    <property type="project" value="TreeGrafter"/>
</dbReference>
<evidence type="ECO:0000256" key="1">
    <source>
        <dbReference type="ARBA" id="ARBA00004430"/>
    </source>
</evidence>
<evidence type="ECO:0000256" key="4">
    <source>
        <dbReference type="ARBA" id="ARBA00022574"/>
    </source>
</evidence>
<dbReference type="InterPro" id="IPR015943">
    <property type="entry name" value="WD40/YVTN_repeat-like_dom_sf"/>
</dbReference>
<keyword evidence="3" id="KW-0963">Cytoplasm</keyword>
<reference evidence="11 12" key="1">
    <citation type="submission" date="2017-12" db="EMBL/GenBank/DDBJ databases">
        <title>Hemimetabolous genomes reveal molecular basis of termite eusociality.</title>
        <authorList>
            <person name="Harrison M.C."/>
            <person name="Jongepier E."/>
            <person name="Robertson H.M."/>
            <person name="Arning N."/>
            <person name="Bitard-Feildel T."/>
            <person name="Chao H."/>
            <person name="Childers C.P."/>
            <person name="Dinh H."/>
            <person name="Doddapaneni H."/>
            <person name="Dugan S."/>
            <person name="Gowin J."/>
            <person name="Greiner C."/>
            <person name="Han Y."/>
            <person name="Hu H."/>
            <person name="Hughes D.S.T."/>
            <person name="Huylmans A.-K."/>
            <person name="Kemena C."/>
            <person name="Kremer L.P.M."/>
            <person name="Lee S.L."/>
            <person name="Lopez-Ezquerra A."/>
            <person name="Mallet L."/>
            <person name="Monroy-Kuhn J.M."/>
            <person name="Moser A."/>
            <person name="Murali S.C."/>
            <person name="Muzny D.M."/>
            <person name="Otani S."/>
            <person name="Piulachs M.-D."/>
            <person name="Poelchau M."/>
            <person name="Qu J."/>
            <person name="Schaub F."/>
            <person name="Wada-Katsumata A."/>
            <person name="Worley K.C."/>
            <person name="Xie Q."/>
            <person name="Ylla G."/>
            <person name="Poulsen M."/>
            <person name="Gibbs R.A."/>
            <person name="Schal C."/>
            <person name="Richards S."/>
            <person name="Belles X."/>
            <person name="Korb J."/>
            <person name="Bornberg-Bauer E."/>
        </authorList>
    </citation>
    <scope>NUCLEOTIDE SEQUENCE [LARGE SCALE GENOMIC DNA]</scope>
    <source>
        <tissue evidence="11">Whole body</tissue>
    </source>
</reference>
<dbReference type="InterPro" id="IPR050687">
    <property type="entry name" value="Dynein_IC"/>
</dbReference>
<dbReference type="OrthoDB" id="10261376at2759"/>
<keyword evidence="9" id="KW-0206">Cytoskeleton</keyword>
<dbReference type="SUPFAM" id="SSF50978">
    <property type="entry name" value="WD40 repeat-like"/>
    <property type="match status" value="1"/>
</dbReference>
<evidence type="ECO:0000256" key="9">
    <source>
        <dbReference type="ARBA" id="ARBA00023212"/>
    </source>
</evidence>
<comment type="similarity">
    <text evidence="2">Belongs to the dynein intermediate chain family.</text>
</comment>
<accession>A0A2J7QBJ4</accession>
<evidence type="ECO:0000256" key="8">
    <source>
        <dbReference type="ARBA" id="ARBA00023175"/>
    </source>
</evidence>
<proteinExistence type="inferred from homology"/>
<evidence type="ECO:0000256" key="2">
    <source>
        <dbReference type="ARBA" id="ARBA00011059"/>
    </source>
</evidence>
<dbReference type="InterPro" id="IPR036322">
    <property type="entry name" value="WD40_repeat_dom_sf"/>
</dbReference>
<dbReference type="InterPro" id="IPR001680">
    <property type="entry name" value="WD40_rpt"/>
</dbReference>
<keyword evidence="6" id="KW-0677">Repeat</keyword>
<dbReference type="InParanoid" id="A0A2J7QBJ4"/>
<comment type="caution">
    <text evidence="11">The sequence shown here is derived from an EMBL/GenBank/DDBJ whole genome shotgun (WGS) entry which is preliminary data.</text>
</comment>
<keyword evidence="7" id="KW-0243">Dynein</keyword>
<dbReference type="EMBL" id="NEVH01016298">
    <property type="protein sequence ID" value="PNF25929.1"/>
    <property type="molecule type" value="Genomic_DNA"/>
</dbReference>
<evidence type="ECO:0000313" key="12">
    <source>
        <dbReference type="Proteomes" id="UP000235965"/>
    </source>
</evidence>
<dbReference type="FunFam" id="2.130.10.10:FF:000251">
    <property type="entry name" value="Dynein axonemal intermediate chain 1"/>
    <property type="match status" value="1"/>
</dbReference>
<keyword evidence="5" id="KW-0493">Microtubule</keyword>
<sequence>MKPQPEGAMCLFTLKNPSFPEYVCSTETGVMCVDIHPTHPALVCIGKYDGSVAVYDVHSPGKLPQCESNSVTNKHCGVVWQVRWGIDMPDGEVNFFSVSADGNVYNWVLTQHELSQTLIISLFFSFDPIPGPDGTLIPLTGCGTTIAFHPTERLIFLVGTEEGSVYKCSTAYASLYLATYEAHHMPVYKVDYNKFCPDIFISCSADWRAKIWEDTRSDPLFVFDLGCEIADVEWAPYSSTVFAAVTNDGKVHVFDLNVNKYRPICVQAVVNRKRNRLTRIAFNHKLPIIIVGDDRGCITALKLSPNLRKKVKPPKKGPVLTERELELMKLEKLLALVREPPTPTPLPDYPAPVDS</sequence>
<organism evidence="11 12">
    <name type="scientific">Cryptotermes secundus</name>
    <dbReference type="NCBI Taxonomy" id="105785"/>
    <lineage>
        <taxon>Eukaryota</taxon>
        <taxon>Metazoa</taxon>
        <taxon>Ecdysozoa</taxon>
        <taxon>Arthropoda</taxon>
        <taxon>Hexapoda</taxon>
        <taxon>Insecta</taxon>
        <taxon>Pterygota</taxon>
        <taxon>Neoptera</taxon>
        <taxon>Polyneoptera</taxon>
        <taxon>Dictyoptera</taxon>
        <taxon>Blattodea</taxon>
        <taxon>Blattoidea</taxon>
        <taxon>Termitoidae</taxon>
        <taxon>Kalotermitidae</taxon>
        <taxon>Cryptotermitinae</taxon>
        <taxon>Cryptotermes</taxon>
    </lineage>
</organism>
<dbReference type="PANTHER" id="PTHR12442:SF11">
    <property type="entry name" value="DYNEIN AXONEMAL INTERMEDIATE CHAIN 1"/>
    <property type="match status" value="1"/>
</dbReference>
<dbReference type="STRING" id="105785.A0A2J7QBJ4"/>
<name>A0A2J7QBJ4_9NEOP</name>
<dbReference type="GO" id="GO:0036157">
    <property type="term" value="C:outer dynein arm"/>
    <property type="evidence" value="ECO:0007669"/>
    <property type="project" value="TreeGrafter"/>
</dbReference>
<dbReference type="AlphaFoldDB" id="A0A2J7QBJ4"/>
<evidence type="ECO:0000256" key="10">
    <source>
        <dbReference type="ARBA" id="ARBA00023273"/>
    </source>
</evidence>
<keyword evidence="4" id="KW-0853">WD repeat</keyword>